<dbReference type="Pfam" id="PF17657">
    <property type="entry name" value="DNA_pol3_finger"/>
    <property type="match status" value="1"/>
</dbReference>
<dbReference type="CDD" id="cd12113">
    <property type="entry name" value="PHP_PolIIIA_DnaE3"/>
    <property type="match status" value="1"/>
</dbReference>
<comment type="caution">
    <text evidence="11">The sequence shown here is derived from an EMBL/GenBank/DDBJ whole genome shotgun (WGS) entry which is preliminary data.</text>
</comment>
<dbReference type="InterPro" id="IPR029460">
    <property type="entry name" value="DNAPol_HHH"/>
</dbReference>
<evidence type="ECO:0000256" key="1">
    <source>
        <dbReference type="ARBA" id="ARBA00004496"/>
    </source>
</evidence>
<evidence type="ECO:0000256" key="8">
    <source>
        <dbReference type="ARBA" id="ARBA00022932"/>
    </source>
</evidence>
<dbReference type="Pfam" id="PF01336">
    <property type="entry name" value="tRNA_anti-codon"/>
    <property type="match status" value="1"/>
</dbReference>
<organism evidence="11 12">
    <name type="scientific">Ktedonobacter robiniae</name>
    <dbReference type="NCBI Taxonomy" id="2778365"/>
    <lineage>
        <taxon>Bacteria</taxon>
        <taxon>Bacillati</taxon>
        <taxon>Chloroflexota</taxon>
        <taxon>Ktedonobacteria</taxon>
        <taxon>Ktedonobacterales</taxon>
        <taxon>Ktedonobacteraceae</taxon>
        <taxon>Ktedonobacter</taxon>
    </lineage>
</organism>
<keyword evidence="7" id="KW-0235">DNA replication</keyword>
<dbReference type="Pfam" id="PF14579">
    <property type="entry name" value="HHH_6"/>
    <property type="match status" value="1"/>
</dbReference>
<keyword evidence="12" id="KW-1185">Reference proteome</keyword>
<dbReference type="InterPro" id="IPR016195">
    <property type="entry name" value="Pol/histidinol_Pase-like"/>
</dbReference>
<dbReference type="Gene3D" id="1.10.10.1600">
    <property type="entry name" value="Bacterial DNA polymerase III alpha subunit, thumb domain"/>
    <property type="match status" value="1"/>
</dbReference>
<dbReference type="InterPro" id="IPR004013">
    <property type="entry name" value="PHP_dom"/>
</dbReference>
<dbReference type="PANTHER" id="PTHR32294">
    <property type="entry name" value="DNA POLYMERASE III SUBUNIT ALPHA"/>
    <property type="match status" value="1"/>
</dbReference>
<feature type="domain" description="Polymerase/histidinol phosphatase N-terminal" evidence="10">
    <location>
        <begin position="7"/>
        <end position="74"/>
    </location>
</feature>
<dbReference type="Pfam" id="PF02811">
    <property type="entry name" value="PHP"/>
    <property type="match status" value="1"/>
</dbReference>
<evidence type="ECO:0000256" key="6">
    <source>
        <dbReference type="ARBA" id="ARBA00022695"/>
    </source>
</evidence>
<evidence type="ECO:0000256" key="9">
    <source>
        <dbReference type="ARBA" id="ARBA00049244"/>
    </source>
</evidence>
<evidence type="ECO:0000256" key="4">
    <source>
        <dbReference type="ARBA" id="ARBA00019114"/>
    </source>
</evidence>
<dbReference type="InterPro" id="IPR012340">
    <property type="entry name" value="NA-bd_OB-fold"/>
</dbReference>
<dbReference type="SUPFAM" id="SSF89550">
    <property type="entry name" value="PHP domain-like"/>
    <property type="match status" value="1"/>
</dbReference>
<dbReference type="SMART" id="SM00481">
    <property type="entry name" value="POLIIIAc"/>
    <property type="match status" value="1"/>
</dbReference>
<dbReference type="NCBIfam" id="TIGR00594">
    <property type="entry name" value="polc"/>
    <property type="match status" value="1"/>
</dbReference>
<evidence type="ECO:0000256" key="7">
    <source>
        <dbReference type="ARBA" id="ARBA00022705"/>
    </source>
</evidence>
<evidence type="ECO:0000256" key="2">
    <source>
        <dbReference type="ARBA" id="ARBA00009496"/>
    </source>
</evidence>
<keyword evidence="6" id="KW-0548">Nucleotidyltransferase</keyword>
<dbReference type="InterPro" id="IPR004365">
    <property type="entry name" value="NA-bd_OB_tRNA"/>
</dbReference>
<dbReference type="Gene3D" id="2.40.50.140">
    <property type="entry name" value="Nucleic acid-binding proteins"/>
    <property type="match status" value="1"/>
</dbReference>
<dbReference type="RefSeq" id="WP_236038865.1">
    <property type="nucleotide sequence ID" value="NZ_BNJG01000003.1"/>
</dbReference>
<dbReference type="GO" id="GO:0003887">
    <property type="term" value="F:DNA-directed DNA polymerase activity"/>
    <property type="evidence" value="ECO:0007669"/>
    <property type="project" value="UniProtKB-KW"/>
</dbReference>
<comment type="similarity">
    <text evidence="2">Belongs to the DNA polymerase type-C family. DnaE subfamily.</text>
</comment>
<evidence type="ECO:0000259" key="10">
    <source>
        <dbReference type="SMART" id="SM00481"/>
    </source>
</evidence>
<dbReference type="Gene3D" id="3.20.20.140">
    <property type="entry name" value="Metal-dependent hydrolases"/>
    <property type="match status" value="1"/>
</dbReference>
<dbReference type="EMBL" id="BNJG01000003">
    <property type="protein sequence ID" value="GHO59252.1"/>
    <property type="molecule type" value="Genomic_DNA"/>
</dbReference>
<reference evidence="11 12" key="1">
    <citation type="journal article" date="2021" name="Int. J. Syst. Evol. Microbiol.">
        <title>Reticulibacter mediterranei gen. nov., sp. nov., within the new family Reticulibacteraceae fam. nov., and Ktedonospora formicarum gen. nov., sp. nov., Ktedonobacter robiniae sp. nov., Dictyobacter formicarum sp. nov. and Dictyobacter arantiisoli sp. nov., belonging to the class Ktedonobacteria.</title>
        <authorList>
            <person name="Yabe S."/>
            <person name="Zheng Y."/>
            <person name="Wang C.M."/>
            <person name="Sakai Y."/>
            <person name="Abe K."/>
            <person name="Yokota A."/>
            <person name="Donadio S."/>
            <person name="Cavaletti L."/>
            <person name="Monciardini P."/>
        </authorList>
    </citation>
    <scope>NUCLEOTIDE SEQUENCE [LARGE SCALE GENOMIC DNA]</scope>
    <source>
        <strain evidence="11 12">SOSP1-30</strain>
    </source>
</reference>
<dbReference type="CDD" id="cd04485">
    <property type="entry name" value="DnaE_OBF"/>
    <property type="match status" value="1"/>
</dbReference>
<comment type="subcellular location">
    <subcellularLocation>
        <location evidence="1">Cytoplasm</location>
    </subcellularLocation>
</comment>
<dbReference type="Pfam" id="PF07733">
    <property type="entry name" value="DNA_pol3_alpha"/>
    <property type="match status" value="1"/>
</dbReference>
<dbReference type="PANTHER" id="PTHR32294:SF0">
    <property type="entry name" value="DNA POLYMERASE III SUBUNIT ALPHA"/>
    <property type="match status" value="1"/>
</dbReference>
<keyword evidence="5" id="KW-0808">Transferase</keyword>
<dbReference type="InterPro" id="IPR011708">
    <property type="entry name" value="DNA_pol3_alpha_NTPase_dom"/>
</dbReference>
<protein>
    <recommendedName>
        <fullName evidence="4">DNA polymerase III subunit alpha</fullName>
        <ecNumber evidence="3">2.7.7.7</ecNumber>
    </recommendedName>
</protein>
<dbReference type="InterPro" id="IPR003141">
    <property type="entry name" value="Pol/His_phosphatase_N"/>
</dbReference>
<dbReference type="EC" id="2.7.7.7" evidence="3"/>
<dbReference type="InterPro" id="IPR004805">
    <property type="entry name" value="DnaE2/DnaE/PolC"/>
</dbReference>
<dbReference type="InterPro" id="IPR040982">
    <property type="entry name" value="DNA_pol3_finger"/>
</dbReference>
<gene>
    <name evidence="11" type="ORF">KSB_77270</name>
</gene>
<evidence type="ECO:0000256" key="3">
    <source>
        <dbReference type="ARBA" id="ARBA00012417"/>
    </source>
</evidence>
<dbReference type="InterPro" id="IPR041931">
    <property type="entry name" value="DNA_pol3_alpha_thumb_dom"/>
</dbReference>
<accession>A0ABQ3V3B1</accession>
<dbReference type="NCBIfam" id="NF004226">
    <property type="entry name" value="PRK05673.1"/>
    <property type="match status" value="1"/>
</dbReference>
<comment type="catalytic activity">
    <reaction evidence="9">
        <text>DNA(n) + a 2'-deoxyribonucleoside 5'-triphosphate = DNA(n+1) + diphosphate</text>
        <dbReference type="Rhea" id="RHEA:22508"/>
        <dbReference type="Rhea" id="RHEA-COMP:17339"/>
        <dbReference type="Rhea" id="RHEA-COMP:17340"/>
        <dbReference type="ChEBI" id="CHEBI:33019"/>
        <dbReference type="ChEBI" id="CHEBI:61560"/>
        <dbReference type="ChEBI" id="CHEBI:173112"/>
        <dbReference type="EC" id="2.7.7.7"/>
    </reaction>
</comment>
<sequence length="1171" mass="131630">MMSSEFAHLHVHTEYSLLDGLSRIPTLVKQAKAFGMEHLAITDHGAMYGAMEFYLECQKQGIHPIIGMEAYLVEDVNYKPKKNNAYWHLVLLARTQVGYENLMKLTTLGFTQGLYYGKPRIDKKMLQTHAEGLIATSSCLGGEIPELLVEKQDMEAAQRAVRWYQDTFGPENFYLEFQQHYGKGSPQDACNTGLYQIYREMHVPSIITNDLHYVNKEQAKAHDLFLCIQMNNRYDDPDRFRFDSDEYFLKSPQEMALLYPDIPEVLRNTVTLAERCQIDPTAKKAGLPIFDIPTGFSSPDDYLYDLCQKGATWRFGDVSTRVQEQIDYEFSIIKQKGFASYFLIQQDITNYARDHGITCLARGSAAGSVIAYCLGITNVDPLRYNLLFERFMNPERNDMPDIDMDYPDSRREEVINYTMQRYGLEKTAQMVTFNTLAAKGSVKDVARALGKTELGERITRLIPTGPKVTLQSSLDEVAELQSLYTQNTEVREIIEFARQLEGLNRSTGVHAAGVLLSARPLNEIVPLSRKDPKDPTTPLVCGYEHKWLEDNLGLIKYDFLGLANLSVLREALGFVARTQGEELLLEQIPVDPTPDSHLSEKREKTFSMLSRGDAIAVFQLESAKMREYLKQLKPTCIEDIMAMVALYRPGPMDSIPEFIACKNGRKKVTYLDPRLAEWLAESYGVIVYQDQVLQIANNLAGFSWGKVNKFRKALSKKKMDEVEGYKGDFIQGCVNNGMKAADAEKLFTLVLPFGGYGFNKAHAASYGVVAYYTAYLKANYPAEYMAAALTADAGDAKQIAIFIAEAHKMGVNVLGPDVNTSELGFSVEDGNIRFGLLAIKGIGEGPITEILRARAEGGLFTSLVDFCVRVTVGKGVIENLIKAGALDSLEGEGKRHRLLASVETAITYGKRERQAREREVFSLFKDLASAPAALAFTLSGATEISRKQLLDWEKELIGVYISPHPLTYLAHLFDGRVTHSTTELLEKGAEVGKGIVTLGGVITNIRAFSTKKGDMMCSFTLEDVQGGITITVFPRDYEILKDYIEEDKVVLLTGETQYREQRDEVNILCNKIEPLQAVEKEMNRQRHLIWFTLHSWGGDEVAISDAKMKVQDLYACLHQAEKGHDLYEIEVCNGEWSVRLTPHENSIDFTPHLHQQVATILGEENINVQPM</sequence>
<evidence type="ECO:0000313" key="11">
    <source>
        <dbReference type="EMBL" id="GHO59252.1"/>
    </source>
</evidence>
<keyword evidence="8 11" id="KW-0239">DNA-directed DNA polymerase</keyword>
<dbReference type="Gene3D" id="1.10.150.870">
    <property type="match status" value="1"/>
</dbReference>
<evidence type="ECO:0000313" key="12">
    <source>
        <dbReference type="Proteomes" id="UP000654345"/>
    </source>
</evidence>
<evidence type="ECO:0000256" key="5">
    <source>
        <dbReference type="ARBA" id="ARBA00022679"/>
    </source>
</evidence>
<name>A0ABQ3V3B1_9CHLR</name>
<proteinExistence type="inferred from homology"/>
<dbReference type="Proteomes" id="UP000654345">
    <property type="component" value="Unassembled WGS sequence"/>
</dbReference>